<evidence type="ECO:0000256" key="12">
    <source>
        <dbReference type="ARBA" id="ARBA00047037"/>
    </source>
</evidence>
<dbReference type="EC" id="3.4.21.89" evidence="4 13"/>
<evidence type="ECO:0000256" key="5">
    <source>
        <dbReference type="ARBA" id="ARBA00019685"/>
    </source>
</evidence>
<keyword evidence="13" id="KW-0645">Protease</keyword>
<organism evidence="14 15">
    <name type="scientific">Serendipita indica (strain DSM 11827)</name>
    <name type="common">Root endophyte fungus</name>
    <name type="synonym">Piriformospora indica</name>
    <dbReference type="NCBI Taxonomy" id="1109443"/>
    <lineage>
        <taxon>Eukaryota</taxon>
        <taxon>Fungi</taxon>
        <taxon>Dikarya</taxon>
        <taxon>Basidiomycota</taxon>
        <taxon>Agaricomycotina</taxon>
        <taxon>Agaricomycetes</taxon>
        <taxon>Sebacinales</taxon>
        <taxon>Serendipitaceae</taxon>
        <taxon>Serendipita</taxon>
    </lineage>
</organism>
<dbReference type="HOGENOM" id="CLU_089996_0_1_1"/>
<comment type="subunit">
    <text evidence="12">Component of the signal peptidase complex (SPC) composed of a catalytic subunit SEC11 and three accessory subunits SPC1, SPC2 and SPC3. The complex induces a local thinning of the ER membrane which is used to measure the length of the signal peptide (SP) h-region of protein substrates. This ensures the selectivity of the complex towards h-regions shorter than 18-20 amino acids. SPC associates with the translocon complex.</text>
</comment>
<evidence type="ECO:0000313" key="15">
    <source>
        <dbReference type="Proteomes" id="UP000007148"/>
    </source>
</evidence>
<dbReference type="PRINTS" id="PR00728">
    <property type="entry name" value="SIGNALPTASE"/>
</dbReference>
<evidence type="ECO:0000256" key="6">
    <source>
        <dbReference type="ARBA" id="ARBA00022692"/>
    </source>
</evidence>
<evidence type="ECO:0000256" key="11">
    <source>
        <dbReference type="ARBA" id="ARBA00045533"/>
    </source>
</evidence>
<accession>G4TLG6</accession>
<keyword evidence="6 13" id="KW-0812">Transmembrane</keyword>
<dbReference type="GO" id="GO:0005789">
    <property type="term" value="C:endoplasmic reticulum membrane"/>
    <property type="evidence" value="ECO:0007669"/>
    <property type="project" value="UniProtKB-SubCell"/>
</dbReference>
<evidence type="ECO:0000256" key="10">
    <source>
        <dbReference type="ARBA" id="ARBA00023136"/>
    </source>
</evidence>
<evidence type="ECO:0000256" key="3">
    <source>
        <dbReference type="ARBA" id="ARBA00011035"/>
    </source>
</evidence>
<dbReference type="OrthoDB" id="10257561at2759"/>
<proteinExistence type="inferred from homology"/>
<dbReference type="GO" id="GO:0009003">
    <property type="term" value="F:signal peptidase activity"/>
    <property type="evidence" value="ECO:0007669"/>
    <property type="project" value="UniProtKB-EC"/>
</dbReference>
<evidence type="ECO:0000256" key="8">
    <source>
        <dbReference type="ARBA" id="ARBA00022968"/>
    </source>
</evidence>
<keyword evidence="15" id="KW-1185">Reference proteome</keyword>
<dbReference type="eggNOG" id="KOG3342">
    <property type="taxonomic scope" value="Eukaryota"/>
</dbReference>
<evidence type="ECO:0000256" key="4">
    <source>
        <dbReference type="ARBA" id="ARBA00013208"/>
    </source>
</evidence>
<dbReference type="SUPFAM" id="SSF51306">
    <property type="entry name" value="LexA/Signal peptidase"/>
    <property type="match status" value="1"/>
</dbReference>
<dbReference type="InterPro" id="IPR019533">
    <property type="entry name" value="Peptidase_S26"/>
</dbReference>
<protein>
    <recommendedName>
        <fullName evidence="5 13">Signal peptidase complex catalytic subunit SEC11</fullName>
        <ecNumber evidence="4 13">3.4.21.89</ecNumber>
    </recommendedName>
</protein>
<comment type="function">
    <text evidence="11">Catalytic component of the signal peptidase complex (SPC) which catalyzes the cleavage of N-terminal signal sequences from nascent proteins as they are translocated into the lumen of the endoplasmic reticulum. Specifically cleaves N-terminal signal peptides that contain a hydrophobic alpha-helix (h-region) shorter than 18-20 amino acids.</text>
</comment>
<keyword evidence="10 13" id="KW-0472">Membrane</keyword>
<dbReference type="Proteomes" id="UP000007148">
    <property type="component" value="Unassembled WGS sequence"/>
</dbReference>
<evidence type="ECO:0000256" key="7">
    <source>
        <dbReference type="ARBA" id="ARBA00022824"/>
    </source>
</evidence>
<keyword evidence="8 13" id="KW-0735">Signal-anchor</keyword>
<dbReference type="GO" id="GO:0006465">
    <property type="term" value="P:signal peptide processing"/>
    <property type="evidence" value="ECO:0007669"/>
    <property type="project" value="UniProtKB-UniRule"/>
</dbReference>
<name>G4TLG6_SERID</name>
<evidence type="ECO:0000256" key="2">
    <source>
        <dbReference type="ARBA" id="ARBA00004648"/>
    </source>
</evidence>
<dbReference type="AlphaFoldDB" id="G4TLG6"/>
<dbReference type="InterPro" id="IPR001733">
    <property type="entry name" value="Peptidase_S26B"/>
</dbReference>
<keyword evidence="7 13" id="KW-0256">Endoplasmic reticulum</keyword>
<dbReference type="PANTHER" id="PTHR10806">
    <property type="entry name" value="SIGNAL PEPTIDASE COMPLEX CATALYTIC SUBUNIT SEC11"/>
    <property type="match status" value="1"/>
</dbReference>
<dbReference type="EMBL" id="CAFZ01000150">
    <property type="protein sequence ID" value="CCA72146.1"/>
    <property type="molecule type" value="Genomic_DNA"/>
</dbReference>
<dbReference type="CDD" id="cd06530">
    <property type="entry name" value="S26_SPase_I"/>
    <property type="match status" value="1"/>
</dbReference>
<feature type="transmembrane region" description="Helical" evidence="13">
    <location>
        <begin position="12"/>
        <end position="33"/>
    </location>
</feature>
<keyword evidence="9 13" id="KW-1133">Transmembrane helix</keyword>
<dbReference type="MEROPS" id="S26.010"/>
<gene>
    <name evidence="14" type="ORF">PIIN_06081</name>
</gene>
<dbReference type="GO" id="GO:0004252">
    <property type="term" value="F:serine-type endopeptidase activity"/>
    <property type="evidence" value="ECO:0007669"/>
    <property type="project" value="InterPro"/>
</dbReference>
<dbReference type="NCBIfam" id="TIGR02228">
    <property type="entry name" value="sigpep_I_arch"/>
    <property type="match status" value="1"/>
</dbReference>
<dbReference type="STRING" id="1109443.G4TLG6"/>
<evidence type="ECO:0000313" key="14">
    <source>
        <dbReference type="EMBL" id="CCA72146.1"/>
    </source>
</evidence>
<sequence length="170" mass="19053">MKFASPNGFRRSAVFGLDIANAIVSAFMFWIILCILLNNSTPVVAVLSGSMEPGFSKGDILILYKSRIELYGTGDIIVYQVPGDDIPIVHRVLETYHETTLGQLEFLTKGDANLYDDTSLYKIIPHLSTHHVVGKVVGYVPYVGCVSILANSPWKNDLREYLRQRLSRLY</sequence>
<comment type="caution">
    <text evidence="14">The sequence shown here is derived from an EMBL/GenBank/DDBJ whole genome shotgun (WGS) entry which is preliminary data.</text>
</comment>
<evidence type="ECO:0000256" key="9">
    <source>
        <dbReference type="ARBA" id="ARBA00022989"/>
    </source>
</evidence>
<comment type="subcellular location">
    <subcellularLocation>
        <location evidence="2">Endoplasmic reticulum membrane</location>
        <topology evidence="2">Single-pass type II membrane protein</topology>
    </subcellularLocation>
</comment>
<dbReference type="InParanoid" id="G4TLG6"/>
<evidence type="ECO:0000256" key="13">
    <source>
        <dbReference type="RuleBase" id="RU362047"/>
    </source>
</evidence>
<dbReference type="InterPro" id="IPR036286">
    <property type="entry name" value="LexA/Signal_pep-like_sf"/>
</dbReference>
<reference evidence="14 15" key="1">
    <citation type="journal article" date="2011" name="PLoS Pathog.">
        <title>Endophytic Life Strategies Decoded by Genome and Transcriptome Analyses of the Mutualistic Root Symbiont Piriformospora indica.</title>
        <authorList>
            <person name="Zuccaro A."/>
            <person name="Lahrmann U."/>
            <person name="Guldener U."/>
            <person name="Langen G."/>
            <person name="Pfiffi S."/>
            <person name="Biedenkopf D."/>
            <person name="Wong P."/>
            <person name="Samans B."/>
            <person name="Grimm C."/>
            <person name="Basiewicz M."/>
            <person name="Murat C."/>
            <person name="Martin F."/>
            <person name="Kogel K.H."/>
        </authorList>
    </citation>
    <scope>NUCLEOTIDE SEQUENCE [LARGE SCALE GENOMIC DNA]</scope>
    <source>
        <strain evidence="14 15">DSM 11827</strain>
    </source>
</reference>
<keyword evidence="13" id="KW-0378">Hydrolase</keyword>
<comment type="similarity">
    <text evidence="3 13">Belongs to the peptidase S26B family.</text>
</comment>
<comment type="catalytic activity">
    <reaction evidence="1 13">
        <text>Cleavage of hydrophobic, N-terminal signal or leader sequences from secreted and periplasmic proteins.</text>
        <dbReference type="EC" id="3.4.21.89"/>
    </reaction>
</comment>
<dbReference type="PANTHER" id="PTHR10806:SF6">
    <property type="entry name" value="SIGNAL PEPTIDASE COMPLEX CATALYTIC SUBUNIT SEC11"/>
    <property type="match status" value="1"/>
</dbReference>
<evidence type="ECO:0000256" key="1">
    <source>
        <dbReference type="ARBA" id="ARBA00000677"/>
    </source>
</evidence>